<reference evidence="3 4" key="1">
    <citation type="journal article" date="2023" name="Plant Dis.">
        <title>First Report of Diplodia intermedia Causing Canker and Dieback Diseases on Apple Trees in Canada.</title>
        <authorList>
            <person name="Ellouze W."/>
            <person name="Ilyukhin E."/>
            <person name="Sulman M."/>
            <person name="Ali S."/>
        </authorList>
    </citation>
    <scope>NUCLEOTIDE SEQUENCE [LARGE SCALE GENOMIC DNA]</scope>
    <source>
        <strain evidence="3 4">M45-28</strain>
    </source>
</reference>
<dbReference type="InterPro" id="IPR027417">
    <property type="entry name" value="P-loop_NTPase"/>
</dbReference>
<keyword evidence="4" id="KW-1185">Reference proteome</keyword>
<gene>
    <name evidence="3" type="ORF">SLS58_010546</name>
</gene>
<feature type="domain" description="AAA+ ATPase" evidence="2">
    <location>
        <begin position="298"/>
        <end position="412"/>
    </location>
</feature>
<dbReference type="Gene3D" id="3.40.50.300">
    <property type="entry name" value="P-loop containing nucleotide triphosphate hydrolases"/>
    <property type="match status" value="1"/>
</dbReference>
<protein>
    <recommendedName>
        <fullName evidence="2">AAA+ ATPase domain-containing protein</fullName>
    </recommendedName>
</protein>
<dbReference type="InterPro" id="IPR003593">
    <property type="entry name" value="AAA+_ATPase"/>
</dbReference>
<dbReference type="PANTHER" id="PTHR46411:SF3">
    <property type="entry name" value="AAA+ ATPASE DOMAIN-CONTAINING PROTEIN"/>
    <property type="match status" value="1"/>
</dbReference>
<feature type="region of interest" description="Disordered" evidence="1">
    <location>
        <begin position="1"/>
        <end position="26"/>
    </location>
</feature>
<dbReference type="Proteomes" id="UP001521184">
    <property type="component" value="Unassembled WGS sequence"/>
</dbReference>
<dbReference type="Pfam" id="PF00004">
    <property type="entry name" value="AAA"/>
    <property type="match status" value="1"/>
</dbReference>
<feature type="compositionally biased region" description="Polar residues" evidence="1">
    <location>
        <begin position="1"/>
        <end position="13"/>
    </location>
</feature>
<dbReference type="InterPro" id="IPR003959">
    <property type="entry name" value="ATPase_AAA_core"/>
</dbReference>
<feature type="compositionally biased region" description="Basic and acidic residues" evidence="1">
    <location>
        <begin position="15"/>
        <end position="24"/>
    </location>
</feature>
<dbReference type="EMBL" id="JAKEKT020000126">
    <property type="protein sequence ID" value="KAL1634803.1"/>
    <property type="molecule type" value="Genomic_DNA"/>
</dbReference>
<evidence type="ECO:0000313" key="3">
    <source>
        <dbReference type="EMBL" id="KAL1634803.1"/>
    </source>
</evidence>
<evidence type="ECO:0000259" key="2">
    <source>
        <dbReference type="SMART" id="SM00382"/>
    </source>
</evidence>
<comment type="caution">
    <text evidence="3">The sequence shown here is derived from an EMBL/GenBank/DDBJ whole genome shotgun (WGS) entry which is preliminary data.</text>
</comment>
<evidence type="ECO:0000313" key="4">
    <source>
        <dbReference type="Proteomes" id="UP001521184"/>
    </source>
</evidence>
<organism evidence="3 4">
    <name type="scientific">Diplodia intermedia</name>
    <dbReference type="NCBI Taxonomy" id="856260"/>
    <lineage>
        <taxon>Eukaryota</taxon>
        <taxon>Fungi</taxon>
        <taxon>Dikarya</taxon>
        <taxon>Ascomycota</taxon>
        <taxon>Pezizomycotina</taxon>
        <taxon>Dothideomycetes</taxon>
        <taxon>Dothideomycetes incertae sedis</taxon>
        <taxon>Botryosphaeriales</taxon>
        <taxon>Botryosphaeriaceae</taxon>
        <taxon>Diplodia</taxon>
    </lineage>
</organism>
<dbReference type="PANTHER" id="PTHR46411">
    <property type="entry name" value="FAMILY ATPASE, PUTATIVE-RELATED"/>
    <property type="match status" value="1"/>
</dbReference>
<accession>A0ABR3T621</accession>
<sequence length="431" mass="49114">MSATDKPSDNPETPKSAERSHEVPQRVQINSRPLLAELEFMTAGFHCTDYDGEFVGAYFGAITFTFRDYKGEKPVTDLEFYPADFDPDYAQRRQHLIDRGRKVLELLQPSHRYYSGLTLDEDPEDIDGEVVIDPKTAYEMEPEYIKLKSDGISLITTSTQSAEYYETTGCGDESCMGCTNNWDDNLLEQKSYDDYSAEEQGLRGIWTPDVKIKITDEHLVYMPKDILGFVLRTRTWKWLDIELVRRVEDQEQEERLGFEELVINEKHKSMVLALVQSHHSGPRTEAGGSMDLVKGKGRGLIILLHGAPGVGKTSTAETVAYTKRPLYPITCGDIGEKADQVERTLEKHFKLAHKWGCVLLLDEADVFLAKRAEGDVQRNALVSVDKRIAQGKTTRDDAAAKKRYRTVRLTAEHFERVAEVTTEYHRYVKRM</sequence>
<dbReference type="SUPFAM" id="SSF52540">
    <property type="entry name" value="P-loop containing nucleoside triphosphate hydrolases"/>
    <property type="match status" value="1"/>
</dbReference>
<name>A0ABR3T621_9PEZI</name>
<dbReference type="SMART" id="SM00382">
    <property type="entry name" value="AAA"/>
    <property type="match status" value="1"/>
</dbReference>
<evidence type="ECO:0000256" key="1">
    <source>
        <dbReference type="SAM" id="MobiDB-lite"/>
    </source>
</evidence>
<proteinExistence type="predicted"/>